<organism evidence="6 7">
    <name type="scientific">Bacteroides uniformis str. 3978 T3 ii</name>
    <dbReference type="NCBI Taxonomy" id="1339349"/>
    <lineage>
        <taxon>Bacteria</taxon>
        <taxon>Pseudomonadati</taxon>
        <taxon>Bacteroidota</taxon>
        <taxon>Bacteroidia</taxon>
        <taxon>Bacteroidales</taxon>
        <taxon>Bacteroidaceae</taxon>
        <taxon>Bacteroides</taxon>
    </lineage>
</organism>
<accession>A0A078S2D8</accession>
<keyword evidence="2" id="KW-0326">Glycosidase</keyword>
<evidence type="ECO:0000259" key="4">
    <source>
        <dbReference type="Pfam" id="PF21317"/>
    </source>
</evidence>
<feature type="signal peptide" evidence="3">
    <location>
        <begin position="1"/>
        <end position="20"/>
    </location>
</feature>
<feature type="domain" description="Beta-galactosidase galactose-binding" evidence="5">
    <location>
        <begin position="173"/>
        <end position="232"/>
    </location>
</feature>
<dbReference type="InterPro" id="IPR048913">
    <property type="entry name" value="BetaGal_gal-bd"/>
</dbReference>
<dbReference type="AlphaFoldDB" id="A0A078S2D8"/>
<name>A0A078S2D8_BACUN</name>
<evidence type="ECO:0000313" key="6">
    <source>
        <dbReference type="EMBL" id="KDS50137.1"/>
    </source>
</evidence>
<proteinExistence type="predicted"/>
<dbReference type="SUPFAM" id="SSF49785">
    <property type="entry name" value="Galactose-binding domain-like"/>
    <property type="match status" value="1"/>
</dbReference>
<dbReference type="PANTHER" id="PTHR23421">
    <property type="entry name" value="BETA-GALACTOSIDASE RELATED"/>
    <property type="match status" value="1"/>
</dbReference>
<dbReference type="PATRIC" id="fig|1339349.3.peg.2240"/>
<dbReference type="InterPro" id="IPR048912">
    <property type="entry name" value="BetaGal1-like_ABD1"/>
</dbReference>
<evidence type="ECO:0000259" key="5">
    <source>
        <dbReference type="Pfam" id="PF21467"/>
    </source>
</evidence>
<dbReference type="EMBL" id="JNHN01000174">
    <property type="protein sequence ID" value="KDS50137.1"/>
    <property type="molecule type" value="Genomic_DNA"/>
</dbReference>
<dbReference type="RefSeq" id="WP_035450102.1">
    <property type="nucleotide sequence ID" value="NZ_JNHN01000174.1"/>
</dbReference>
<dbReference type="Proteomes" id="UP000028013">
    <property type="component" value="Unassembled WGS sequence"/>
</dbReference>
<reference evidence="6 7" key="1">
    <citation type="submission" date="2014-04" db="EMBL/GenBank/DDBJ databases">
        <authorList>
            <person name="Sears C."/>
            <person name="Carroll K."/>
            <person name="Sack B.R."/>
            <person name="Qadri F."/>
            <person name="Myers L.L."/>
            <person name="Chung G.-T."/>
            <person name="Escheverria P."/>
            <person name="Fraser C.M."/>
            <person name="Sadzewicz L."/>
            <person name="Shefchek K.A."/>
            <person name="Tallon L."/>
            <person name="Das S.P."/>
            <person name="Daugherty S."/>
            <person name="Mongodin E.F."/>
        </authorList>
    </citation>
    <scope>NUCLEOTIDE SEQUENCE [LARGE SCALE GENOMIC DNA]</scope>
    <source>
        <strain evidence="6 7">3978 T3 ii</strain>
    </source>
</reference>
<dbReference type="InterPro" id="IPR008979">
    <property type="entry name" value="Galactose-bd-like_sf"/>
</dbReference>
<keyword evidence="1" id="KW-0378">Hydrolase</keyword>
<evidence type="ECO:0000256" key="2">
    <source>
        <dbReference type="ARBA" id="ARBA00023295"/>
    </source>
</evidence>
<dbReference type="GO" id="GO:0004553">
    <property type="term" value="F:hydrolase activity, hydrolyzing O-glycosyl compounds"/>
    <property type="evidence" value="ECO:0007669"/>
    <property type="project" value="InterPro"/>
</dbReference>
<comment type="caution">
    <text evidence="6">The sequence shown here is derived from an EMBL/GenBank/DDBJ whole genome shotgun (WGS) entry which is preliminary data.</text>
</comment>
<feature type="domain" description="Beta-galactosidase 1-like first all-beta" evidence="4">
    <location>
        <begin position="46"/>
        <end position="154"/>
    </location>
</feature>
<keyword evidence="3" id="KW-0732">Signal</keyword>
<sequence>MMKLFLLWVLLLLPVGPAAAQEIKMSQTAPLEQVYGETVEDDALLPMNELDMDFGYALYETTVDVEEENPTLTIENVRDYAVVYADGKLQGYLKDSSKSLKTNLPIGIHKLSIYTENIGRITYGPEILDNSKGIYGSITLGKTDLEGWKMTPLEIKECDVAGITFKEGTSSIPCFRKGCVTVSNPAQETFLDVSGWGMGEVWINGQYLGAYWEENAEKTLEIPAGALIAGNNEIVVFELKNNEQASMTLTDKPIFK</sequence>
<dbReference type="Gene3D" id="2.60.120.260">
    <property type="entry name" value="Galactose-binding domain-like"/>
    <property type="match status" value="1"/>
</dbReference>
<evidence type="ECO:0000313" key="7">
    <source>
        <dbReference type="Proteomes" id="UP000028013"/>
    </source>
</evidence>
<dbReference type="Pfam" id="PF21467">
    <property type="entry name" value="BetaGal_gal-bd"/>
    <property type="match status" value="1"/>
</dbReference>
<protein>
    <submittedName>
        <fullName evidence="6">Putative beta-galactosidase</fullName>
    </submittedName>
</protein>
<dbReference type="InterPro" id="IPR001944">
    <property type="entry name" value="Glycoside_Hdrlase_35"/>
</dbReference>
<feature type="chain" id="PRO_5001744632" evidence="3">
    <location>
        <begin position="21"/>
        <end position="256"/>
    </location>
</feature>
<evidence type="ECO:0000256" key="3">
    <source>
        <dbReference type="SAM" id="SignalP"/>
    </source>
</evidence>
<dbReference type="GO" id="GO:0005975">
    <property type="term" value="P:carbohydrate metabolic process"/>
    <property type="evidence" value="ECO:0007669"/>
    <property type="project" value="InterPro"/>
</dbReference>
<dbReference type="Pfam" id="PF21317">
    <property type="entry name" value="BetaGal_ABD_1"/>
    <property type="match status" value="1"/>
</dbReference>
<evidence type="ECO:0000256" key="1">
    <source>
        <dbReference type="ARBA" id="ARBA00022801"/>
    </source>
</evidence>
<gene>
    <name evidence="6" type="ORF">M094_1049</name>
</gene>